<evidence type="ECO:0000313" key="2">
    <source>
        <dbReference type="EnsemblMetazoa" id="AQUA002248-PA"/>
    </source>
</evidence>
<feature type="compositionally biased region" description="Polar residues" evidence="1">
    <location>
        <begin position="145"/>
        <end position="155"/>
    </location>
</feature>
<feature type="compositionally biased region" description="Basic and acidic residues" evidence="1">
    <location>
        <begin position="384"/>
        <end position="399"/>
    </location>
</feature>
<dbReference type="STRING" id="34691.A0A182WXI8"/>
<keyword evidence="3" id="KW-1185">Reference proteome</keyword>
<evidence type="ECO:0000256" key="1">
    <source>
        <dbReference type="SAM" id="MobiDB-lite"/>
    </source>
</evidence>
<feature type="region of interest" description="Disordered" evidence="1">
    <location>
        <begin position="378"/>
        <end position="399"/>
    </location>
</feature>
<feature type="region of interest" description="Disordered" evidence="1">
    <location>
        <begin position="138"/>
        <end position="161"/>
    </location>
</feature>
<organism evidence="2 3">
    <name type="scientific">Anopheles quadriannulatus</name>
    <name type="common">Mosquito</name>
    <dbReference type="NCBI Taxonomy" id="34691"/>
    <lineage>
        <taxon>Eukaryota</taxon>
        <taxon>Metazoa</taxon>
        <taxon>Ecdysozoa</taxon>
        <taxon>Arthropoda</taxon>
        <taxon>Hexapoda</taxon>
        <taxon>Insecta</taxon>
        <taxon>Pterygota</taxon>
        <taxon>Neoptera</taxon>
        <taxon>Endopterygota</taxon>
        <taxon>Diptera</taxon>
        <taxon>Nematocera</taxon>
        <taxon>Culicoidea</taxon>
        <taxon>Culicidae</taxon>
        <taxon>Anophelinae</taxon>
        <taxon>Anopheles</taxon>
    </lineage>
</organism>
<dbReference type="VEuPathDB" id="VectorBase:AQUA002248"/>
<reference evidence="2" key="1">
    <citation type="submission" date="2020-05" db="UniProtKB">
        <authorList>
            <consortium name="EnsemblMetazoa"/>
        </authorList>
    </citation>
    <scope>IDENTIFICATION</scope>
    <source>
        <strain evidence="2">SANGQUA</strain>
    </source>
</reference>
<protein>
    <submittedName>
        <fullName evidence="2">Uncharacterized protein</fullName>
    </submittedName>
</protein>
<name>A0A182WXI8_ANOQN</name>
<accession>A0A182WXI8</accession>
<evidence type="ECO:0000313" key="3">
    <source>
        <dbReference type="Proteomes" id="UP000076407"/>
    </source>
</evidence>
<dbReference type="AlphaFoldDB" id="A0A182WXI8"/>
<dbReference type="EnsemblMetazoa" id="AQUA002248-RA">
    <property type="protein sequence ID" value="AQUA002248-PA"/>
    <property type="gene ID" value="AQUA002248"/>
</dbReference>
<dbReference type="Proteomes" id="UP000076407">
    <property type="component" value="Unassembled WGS sequence"/>
</dbReference>
<sequence length="447" mass="48599">MLVLPKGYYFNKTGLLACEPFYSKSSYRILSSCALYFPTTMVLMYCYGSSFHANRYRLATPSAASLSLNVSNGCGNGGAAGAGTVRLQDTAEGRREADLAATTLTANGSGLEHHSCDGNTLTGITAITPMSVSFSEKACPASHQADGSSSHSPNETGKKRLNIQRPQIYSCTTIIMHKHCTYRWRHYFPKLESSERPFRGHLAHVETVSTIASSALHCILPPLSQFATEEEDDPQIHGSTSRTMAAISLGFIVIVTPWTILEIVATCTGSKCTGSRSSLEEKCSISLEYDHQLTSLPLPPGPPPATICRSANQTPRPDVECSEKYWGDILERTFSTGSINTLHRLGNSSLPYVNRAPATQLAAVQYRCEAHQHLMRNASSTSIGRERHGTAGSHYKDGTNKDGSDFGVLYAPGSDPQVCDHELHDINCAKNKAFFRGFNLHQGLPDI</sequence>
<proteinExistence type="predicted"/>